<dbReference type="EMBL" id="PNGT01000007">
    <property type="protein sequence ID" value="PMC52100.1"/>
    <property type="molecule type" value="Genomic_DNA"/>
</dbReference>
<dbReference type="InterPro" id="IPR015911">
    <property type="entry name" value="Phosphoglycerate_kinase_CS"/>
</dbReference>
<evidence type="ECO:0000256" key="13">
    <source>
        <dbReference type="HAMAP-Rule" id="MF_00145"/>
    </source>
</evidence>
<accession>A0A2N6SDU1</accession>
<comment type="pathway">
    <text evidence="3 13">Carbohydrate degradation; glycolysis; pyruvate from D-glyceraldehyde 3-phosphate: step 2/5.</text>
</comment>
<dbReference type="GO" id="GO:0006094">
    <property type="term" value="P:gluconeogenesis"/>
    <property type="evidence" value="ECO:0007669"/>
    <property type="project" value="TreeGrafter"/>
</dbReference>
<proteinExistence type="inferred from homology"/>
<feature type="binding site" evidence="13 15">
    <location>
        <position position="209"/>
    </location>
    <ligand>
        <name>ATP</name>
        <dbReference type="ChEBI" id="CHEBI:30616"/>
    </ligand>
</feature>
<evidence type="ECO:0000256" key="2">
    <source>
        <dbReference type="ARBA" id="ARBA00004496"/>
    </source>
</evidence>
<evidence type="ECO:0000256" key="15">
    <source>
        <dbReference type="PIRSR" id="PIRSR000724-2"/>
    </source>
</evidence>
<feature type="binding site" evidence="13">
    <location>
        <position position="156"/>
    </location>
    <ligand>
        <name>substrate</name>
    </ligand>
</feature>
<evidence type="ECO:0000313" key="17">
    <source>
        <dbReference type="EMBL" id="PMC52100.1"/>
    </source>
</evidence>
<dbReference type="FunFam" id="3.40.50.1260:FF:000008">
    <property type="entry name" value="Phosphoglycerate kinase"/>
    <property type="match status" value="1"/>
</dbReference>
<comment type="catalytic activity">
    <reaction evidence="1 13 16">
        <text>(2R)-3-phosphoglycerate + ATP = (2R)-3-phospho-glyceroyl phosphate + ADP</text>
        <dbReference type="Rhea" id="RHEA:14801"/>
        <dbReference type="ChEBI" id="CHEBI:30616"/>
        <dbReference type="ChEBI" id="CHEBI:57604"/>
        <dbReference type="ChEBI" id="CHEBI:58272"/>
        <dbReference type="ChEBI" id="CHEBI:456216"/>
        <dbReference type="EC" id="2.7.2.3"/>
    </reaction>
</comment>
<dbReference type="Proteomes" id="UP000427636">
    <property type="component" value="Chromosome"/>
</dbReference>
<feature type="binding site" evidence="13">
    <location>
        <position position="296"/>
    </location>
    <ligand>
        <name>ATP</name>
        <dbReference type="ChEBI" id="CHEBI:30616"/>
    </ligand>
</feature>
<dbReference type="PROSITE" id="PS00111">
    <property type="entry name" value="PGLYCERATE_KINASE"/>
    <property type="match status" value="1"/>
</dbReference>
<dbReference type="HAMAP" id="MF_00145">
    <property type="entry name" value="Phosphoglyc_kinase"/>
    <property type="match status" value="1"/>
</dbReference>
<dbReference type="PIRSF" id="PIRSF000724">
    <property type="entry name" value="Pgk"/>
    <property type="match status" value="1"/>
</dbReference>
<protein>
    <recommendedName>
        <fullName evidence="6 13">Phosphoglycerate kinase</fullName>
        <ecNumber evidence="5 13">2.7.2.3</ecNumber>
    </recommendedName>
</protein>
<evidence type="ECO:0000256" key="10">
    <source>
        <dbReference type="ARBA" id="ARBA00022777"/>
    </source>
</evidence>
<keyword evidence="20" id="KW-1185">Reference proteome</keyword>
<dbReference type="GO" id="GO:0005829">
    <property type="term" value="C:cytosol"/>
    <property type="evidence" value="ECO:0007669"/>
    <property type="project" value="TreeGrafter"/>
</dbReference>
<evidence type="ECO:0000256" key="3">
    <source>
        <dbReference type="ARBA" id="ARBA00004838"/>
    </source>
</evidence>
<dbReference type="CDD" id="cd00318">
    <property type="entry name" value="Phosphoglycerate_kinase"/>
    <property type="match status" value="1"/>
</dbReference>
<feature type="binding site" evidence="14">
    <location>
        <position position="156"/>
    </location>
    <ligand>
        <name>(2R)-3-phosphoglycerate</name>
        <dbReference type="ChEBI" id="CHEBI:58272"/>
    </ligand>
</feature>
<evidence type="ECO:0000256" key="12">
    <source>
        <dbReference type="ARBA" id="ARBA00023152"/>
    </source>
</evidence>
<evidence type="ECO:0000256" key="1">
    <source>
        <dbReference type="ARBA" id="ARBA00000642"/>
    </source>
</evidence>
<evidence type="ECO:0000256" key="9">
    <source>
        <dbReference type="ARBA" id="ARBA00022741"/>
    </source>
</evidence>
<dbReference type="PANTHER" id="PTHR11406:SF23">
    <property type="entry name" value="PHOSPHOGLYCERATE KINASE 1, CHLOROPLASTIC-RELATED"/>
    <property type="match status" value="1"/>
</dbReference>
<dbReference type="InterPro" id="IPR015824">
    <property type="entry name" value="Phosphoglycerate_kinase_N"/>
</dbReference>
<evidence type="ECO:0000256" key="8">
    <source>
        <dbReference type="ARBA" id="ARBA00022679"/>
    </source>
</evidence>
<dbReference type="Pfam" id="PF00162">
    <property type="entry name" value="PGK"/>
    <property type="match status" value="1"/>
</dbReference>
<dbReference type="STRING" id="84135.GCA_001052115_01729"/>
<dbReference type="GO" id="GO:0004618">
    <property type="term" value="F:phosphoglycerate kinase activity"/>
    <property type="evidence" value="ECO:0007669"/>
    <property type="project" value="UniProtKB-UniRule"/>
</dbReference>
<evidence type="ECO:0000256" key="5">
    <source>
        <dbReference type="ARBA" id="ARBA00013061"/>
    </source>
</evidence>
<dbReference type="EMBL" id="CP046313">
    <property type="protein sequence ID" value="QGS07268.1"/>
    <property type="molecule type" value="Genomic_DNA"/>
</dbReference>
<reference evidence="17 19" key="1">
    <citation type="submission" date="2017-09" db="EMBL/GenBank/DDBJ databases">
        <title>Bacterial strain isolated from the female urinary microbiota.</title>
        <authorList>
            <person name="Thomas-White K."/>
            <person name="Kumar N."/>
            <person name="Forster S."/>
            <person name="Putonti C."/>
            <person name="Lawley T."/>
            <person name="Wolfe A.J."/>
        </authorList>
    </citation>
    <scope>NUCLEOTIDE SEQUENCE [LARGE SCALE GENOMIC DNA]</scope>
    <source>
        <strain evidence="17 19">UMB0186</strain>
    </source>
</reference>
<dbReference type="GeneID" id="84802170"/>
<dbReference type="EC" id="2.7.2.3" evidence="5 13"/>
<sequence length="398" mass="42340">MKKSIKDLGNLQGKTVLMRVDFNVPLKDGEITNDNRITAALPTIEYALNQGAKVVAFSHLGRVKEEADKASKSLAPVAKRLSELLGKEVKFVPETRGAELEAAVKELKDGEILMFENTRFEDVDGKKESKNDPELAKYWASLGDVYVNDAFGTAHRAHASNVGIASNIGEGNSASGFLVDKEIKFIGGAVDNPERPLVAILGGAKVSDKIAVIENLLGKADKVIIGGGMAYTFMKAQGKEIGKSLCENDKVDYARELMEKAGDKLILPVDTVVAKEFSNDAPSRVAENDIQPDEEGLDIGPKSVELFKNTLQGAKTVIWNGPMGVFEMPNFAKGTIGVCEAIAHLEGATTIIGGGDSATAAISLGYAEKFSHISTGGGASLEYLEGKVLPGIDSLSDK</sequence>
<comment type="similarity">
    <text evidence="4 13 16">Belongs to the phosphoglycerate kinase family.</text>
</comment>
<dbReference type="FunFam" id="3.40.50.1260:FF:000001">
    <property type="entry name" value="Phosphoglycerate kinase"/>
    <property type="match status" value="1"/>
</dbReference>
<dbReference type="PANTHER" id="PTHR11406">
    <property type="entry name" value="PHOSPHOGLYCERATE KINASE"/>
    <property type="match status" value="1"/>
</dbReference>
<dbReference type="InterPro" id="IPR001576">
    <property type="entry name" value="Phosphoglycerate_kinase"/>
</dbReference>
<dbReference type="AlphaFoldDB" id="A0A2N6SDU1"/>
<dbReference type="UniPathway" id="UPA00109">
    <property type="reaction ID" value="UER00185"/>
</dbReference>
<evidence type="ECO:0000256" key="7">
    <source>
        <dbReference type="ARBA" id="ARBA00022490"/>
    </source>
</evidence>
<gene>
    <name evidence="13 17" type="primary">pgk</name>
    <name evidence="17" type="ORF">CJ218_06780</name>
    <name evidence="18" type="ORF">FOC50_02730</name>
</gene>
<evidence type="ECO:0000256" key="16">
    <source>
        <dbReference type="RuleBase" id="RU000532"/>
    </source>
</evidence>
<dbReference type="Gene3D" id="3.40.50.1260">
    <property type="entry name" value="Phosphoglycerate kinase, N-terminal domain"/>
    <property type="match status" value="2"/>
</dbReference>
<keyword evidence="10 13" id="KW-0418">Kinase</keyword>
<evidence type="ECO:0000313" key="19">
    <source>
        <dbReference type="Proteomes" id="UP000235670"/>
    </source>
</evidence>
<evidence type="ECO:0000256" key="4">
    <source>
        <dbReference type="ARBA" id="ARBA00008982"/>
    </source>
</evidence>
<feature type="binding site" evidence="14">
    <location>
        <position position="36"/>
    </location>
    <ligand>
        <name>(2R)-3-phosphoglycerate</name>
        <dbReference type="ChEBI" id="CHEBI:58272"/>
    </ligand>
</feature>
<organism evidence="17 19">
    <name type="scientific">Gemella sanguinis</name>
    <dbReference type="NCBI Taxonomy" id="84135"/>
    <lineage>
        <taxon>Bacteria</taxon>
        <taxon>Bacillati</taxon>
        <taxon>Bacillota</taxon>
        <taxon>Bacilli</taxon>
        <taxon>Bacillales</taxon>
        <taxon>Gemellaceae</taxon>
        <taxon>Gemella</taxon>
    </lineage>
</organism>
<dbReference type="GO" id="GO:0005524">
    <property type="term" value="F:ATP binding"/>
    <property type="evidence" value="ECO:0007669"/>
    <property type="project" value="UniProtKB-KW"/>
</dbReference>
<keyword evidence="11 13" id="KW-0067">ATP-binding</keyword>
<dbReference type="GO" id="GO:0006096">
    <property type="term" value="P:glycolytic process"/>
    <property type="evidence" value="ECO:0007669"/>
    <property type="project" value="UniProtKB-UniRule"/>
</dbReference>
<dbReference type="PRINTS" id="PR00477">
    <property type="entry name" value="PHGLYCKINASE"/>
</dbReference>
<feature type="binding site" evidence="13">
    <location>
        <position position="119"/>
    </location>
    <ligand>
        <name>substrate</name>
    </ligand>
</feature>
<dbReference type="GO" id="GO:0043531">
    <property type="term" value="F:ADP binding"/>
    <property type="evidence" value="ECO:0007669"/>
    <property type="project" value="TreeGrafter"/>
</dbReference>
<name>A0A2N6SDU1_9BACL</name>
<feature type="binding site" evidence="14">
    <location>
        <position position="119"/>
    </location>
    <ligand>
        <name>(2R)-3-phosphoglycerate</name>
        <dbReference type="ChEBI" id="CHEBI:58272"/>
    </ligand>
</feature>
<keyword evidence="8 13" id="KW-0808">Transferase</keyword>
<feature type="binding site" evidence="13 14">
    <location>
        <begin position="21"/>
        <end position="23"/>
    </location>
    <ligand>
        <name>substrate</name>
    </ligand>
</feature>
<dbReference type="SUPFAM" id="SSF53748">
    <property type="entry name" value="Phosphoglycerate kinase"/>
    <property type="match status" value="1"/>
</dbReference>
<keyword evidence="9 13" id="KW-0547">Nucleotide-binding</keyword>
<evidence type="ECO:0000256" key="14">
    <source>
        <dbReference type="PIRSR" id="PIRSR000724-1"/>
    </source>
</evidence>
<feature type="binding site" evidence="13 14">
    <location>
        <begin position="59"/>
        <end position="62"/>
    </location>
    <ligand>
        <name>substrate</name>
    </ligand>
</feature>
<evidence type="ECO:0000313" key="18">
    <source>
        <dbReference type="EMBL" id="QGS07268.1"/>
    </source>
</evidence>
<evidence type="ECO:0000313" key="20">
    <source>
        <dbReference type="Proteomes" id="UP000427636"/>
    </source>
</evidence>
<dbReference type="RefSeq" id="WP_006364125.1">
    <property type="nucleotide sequence ID" value="NZ_CAKARP010000042.1"/>
</dbReference>
<dbReference type="GO" id="GO:0009986">
    <property type="term" value="C:cell surface"/>
    <property type="evidence" value="ECO:0007669"/>
    <property type="project" value="UniProtKB-ARBA"/>
</dbReference>
<keyword evidence="7 13" id="KW-0963">Cytoplasm</keyword>
<dbReference type="InterPro" id="IPR036043">
    <property type="entry name" value="Phosphoglycerate_kinase_sf"/>
</dbReference>
<keyword evidence="12 13" id="KW-0324">Glycolysis</keyword>
<feature type="binding site" evidence="13 15">
    <location>
        <begin position="354"/>
        <end position="357"/>
    </location>
    <ligand>
        <name>ATP</name>
        <dbReference type="ChEBI" id="CHEBI:30616"/>
    </ligand>
</feature>
<reference evidence="18 20" key="2">
    <citation type="submission" date="2019-11" db="EMBL/GenBank/DDBJ databases">
        <title>FDA dAtabase for Regulatory Grade micrObial Sequences (FDA-ARGOS): Supporting development and validation of Infectious Disease Dx tests.</title>
        <authorList>
            <person name="Turner S."/>
            <person name="Byrd R."/>
            <person name="Tallon L."/>
            <person name="Sadzewicz L."/>
            <person name="Vavikolanu K."/>
            <person name="Mehta A."/>
            <person name="Aluvathingal J."/>
            <person name="Nadendla S."/>
            <person name="Myers T."/>
            <person name="Yan Y."/>
            <person name="Sichtig H."/>
        </authorList>
    </citation>
    <scope>NUCLEOTIDE SEQUENCE [LARGE SCALE GENOMIC DNA]</scope>
    <source>
        <strain evidence="18 20">FDAARGOS_742</strain>
    </source>
</reference>
<comment type="subcellular location">
    <subcellularLocation>
        <location evidence="2 13">Cytoplasm</location>
    </subcellularLocation>
</comment>
<dbReference type="Proteomes" id="UP000235670">
    <property type="component" value="Unassembled WGS sequence"/>
</dbReference>
<comment type="subunit">
    <text evidence="13">Monomer.</text>
</comment>
<evidence type="ECO:0000256" key="6">
    <source>
        <dbReference type="ARBA" id="ARBA00016471"/>
    </source>
</evidence>
<feature type="binding site" evidence="13 15">
    <location>
        <position position="327"/>
    </location>
    <ligand>
        <name>ATP</name>
        <dbReference type="ChEBI" id="CHEBI:30616"/>
    </ligand>
</feature>
<feature type="binding site" evidence="13">
    <location>
        <position position="36"/>
    </location>
    <ligand>
        <name>substrate</name>
    </ligand>
</feature>
<dbReference type="OrthoDB" id="9808460at2"/>
<evidence type="ECO:0000256" key="11">
    <source>
        <dbReference type="ARBA" id="ARBA00022840"/>
    </source>
</evidence>